<organism evidence="8 9">
    <name type="scientific">Sediminihaliea albiluteola</name>
    <dbReference type="NCBI Taxonomy" id="2758564"/>
    <lineage>
        <taxon>Bacteria</taxon>
        <taxon>Pseudomonadati</taxon>
        <taxon>Pseudomonadota</taxon>
        <taxon>Gammaproteobacteria</taxon>
        <taxon>Cellvibrionales</taxon>
        <taxon>Halieaceae</taxon>
        <taxon>Sediminihaliea</taxon>
    </lineage>
</organism>
<dbReference type="InterPro" id="IPR007848">
    <property type="entry name" value="Small_mtfrase_dom"/>
</dbReference>
<dbReference type="GO" id="GO:0032259">
    <property type="term" value="P:methylation"/>
    <property type="evidence" value="ECO:0007669"/>
    <property type="project" value="UniProtKB-KW"/>
</dbReference>
<comment type="caution">
    <text evidence="8">The sequence shown here is derived from an EMBL/GenBank/DDBJ whole genome shotgun (WGS) entry which is preliminary data.</text>
</comment>
<keyword evidence="9" id="KW-1185">Reference proteome</keyword>
<dbReference type="Pfam" id="PF17827">
    <property type="entry name" value="PrmC_N"/>
    <property type="match status" value="1"/>
</dbReference>
<dbReference type="NCBIfam" id="TIGR03534">
    <property type="entry name" value="RF_mod_PrmC"/>
    <property type="match status" value="1"/>
</dbReference>
<evidence type="ECO:0000256" key="4">
    <source>
        <dbReference type="ARBA" id="ARBA00048391"/>
    </source>
</evidence>
<name>A0A7W2TW41_9GAMM</name>
<accession>A0A7W2TW41</accession>
<dbReference type="NCBIfam" id="TIGR00536">
    <property type="entry name" value="hemK_fam"/>
    <property type="match status" value="1"/>
</dbReference>
<dbReference type="GO" id="GO:0102559">
    <property type="term" value="F:peptide chain release factor N(5)-glutamine methyltransferase activity"/>
    <property type="evidence" value="ECO:0007669"/>
    <property type="project" value="UniProtKB-EC"/>
</dbReference>
<sequence length="277" mass="30522">MASVRELLALSAELESDSPGRDVEILLCHCLDKPRSWLYTWPEKELPAAVEQRFRHLFSERVKGRPVAHLIGWRGFWTLDLEVSADTLIPRPDTETLVAWALELPLPERAAVVDLGTGSGAIACALAVERPAWQVTATDMSEAALAVAQRNNERLCAGRLRLLQGSWFAPLAAERFDLIVSNPPYIENQDPHLSQGDLRFEPRSALVSGADGLDDLRHIVSGAAKQLTEGGYLLVEHGFQQGPALREILRSAGFSEIATRCDLEGQDRISGGRWNAQ</sequence>
<dbReference type="RefSeq" id="WP_182171522.1">
    <property type="nucleotide sequence ID" value="NZ_JACFXU010000014.1"/>
</dbReference>
<evidence type="ECO:0000256" key="1">
    <source>
        <dbReference type="ARBA" id="ARBA00022603"/>
    </source>
</evidence>
<feature type="domain" description="Methyltransferase small" evidence="6">
    <location>
        <begin position="106"/>
        <end position="190"/>
    </location>
</feature>
<feature type="binding site" evidence="5">
    <location>
        <position position="167"/>
    </location>
    <ligand>
        <name>S-adenosyl-L-methionine</name>
        <dbReference type="ChEBI" id="CHEBI:59789"/>
    </ligand>
</feature>
<feature type="domain" description="Release factor glutamine methyltransferase N-terminal" evidence="7">
    <location>
        <begin position="14"/>
        <end position="72"/>
    </location>
</feature>
<reference evidence="8 9" key="1">
    <citation type="submission" date="2020-07" db="EMBL/GenBank/DDBJ databases">
        <title>Halieaceae bacterium, F7430, whole genome shotgun sequencing project.</title>
        <authorList>
            <person name="Jiang S."/>
            <person name="Liu Z.W."/>
            <person name="Du Z.J."/>
        </authorList>
    </citation>
    <scope>NUCLEOTIDE SEQUENCE [LARGE SCALE GENOMIC DNA]</scope>
    <source>
        <strain evidence="8 9">F7430</strain>
    </source>
</reference>
<dbReference type="GO" id="GO:0003676">
    <property type="term" value="F:nucleic acid binding"/>
    <property type="evidence" value="ECO:0007669"/>
    <property type="project" value="InterPro"/>
</dbReference>
<dbReference type="Gene3D" id="3.40.50.150">
    <property type="entry name" value="Vaccinia Virus protein VP39"/>
    <property type="match status" value="1"/>
</dbReference>
<evidence type="ECO:0000259" key="6">
    <source>
        <dbReference type="Pfam" id="PF05175"/>
    </source>
</evidence>
<gene>
    <name evidence="5 8" type="primary">prmC</name>
    <name evidence="8" type="ORF">H2508_07825</name>
</gene>
<proteinExistence type="inferred from homology"/>
<dbReference type="Proteomes" id="UP000539350">
    <property type="component" value="Unassembled WGS sequence"/>
</dbReference>
<dbReference type="FunFam" id="3.40.50.150:FF:000053">
    <property type="entry name" value="Release factor glutamine methyltransferase"/>
    <property type="match status" value="1"/>
</dbReference>
<evidence type="ECO:0000259" key="7">
    <source>
        <dbReference type="Pfam" id="PF17827"/>
    </source>
</evidence>
<feature type="binding site" evidence="5">
    <location>
        <begin position="116"/>
        <end position="120"/>
    </location>
    <ligand>
        <name>S-adenosyl-L-methionine</name>
        <dbReference type="ChEBI" id="CHEBI:59789"/>
    </ligand>
</feature>
<comment type="catalytic activity">
    <reaction evidence="4 5">
        <text>L-glutaminyl-[peptide chain release factor] + S-adenosyl-L-methionine = N(5)-methyl-L-glutaminyl-[peptide chain release factor] + S-adenosyl-L-homocysteine + H(+)</text>
        <dbReference type="Rhea" id="RHEA:42896"/>
        <dbReference type="Rhea" id="RHEA-COMP:10271"/>
        <dbReference type="Rhea" id="RHEA-COMP:10272"/>
        <dbReference type="ChEBI" id="CHEBI:15378"/>
        <dbReference type="ChEBI" id="CHEBI:30011"/>
        <dbReference type="ChEBI" id="CHEBI:57856"/>
        <dbReference type="ChEBI" id="CHEBI:59789"/>
        <dbReference type="ChEBI" id="CHEBI:61891"/>
        <dbReference type="EC" id="2.1.1.297"/>
    </reaction>
</comment>
<dbReference type="EMBL" id="JACFXU010000014">
    <property type="protein sequence ID" value="MBA6413018.1"/>
    <property type="molecule type" value="Genomic_DNA"/>
</dbReference>
<keyword evidence="3 5" id="KW-0949">S-adenosyl-L-methionine</keyword>
<comment type="similarity">
    <text evidence="5">Belongs to the protein N5-glutamine methyltransferase family. PrmC subfamily.</text>
</comment>
<dbReference type="PANTHER" id="PTHR18895">
    <property type="entry name" value="HEMK METHYLTRANSFERASE"/>
    <property type="match status" value="1"/>
</dbReference>
<dbReference type="EC" id="2.1.1.297" evidence="5"/>
<keyword evidence="1 5" id="KW-0489">Methyltransferase</keyword>
<feature type="binding site" evidence="5">
    <location>
        <position position="139"/>
    </location>
    <ligand>
        <name>S-adenosyl-L-methionine</name>
        <dbReference type="ChEBI" id="CHEBI:59789"/>
    </ligand>
</feature>
<feature type="binding site" evidence="5">
    <location>
        <position position="182"/>
    </location>
    <ligand>
        <name>S-adenosyl-L-methionine</name>
        <dbReference type="ChEBI" id="CHEBI:59789"/>
    </ligand>
</feature>
<dbReference type="AlphaFoldDB" id="A0A7W2TW41"/>
<comment type="function">
    <text evidence="5">Methylates the class 1 translation termination release factors RF1/PrfA and RF2/PrfB on the glutamine residue of the universally conserved GGQ motif.</text>
</comment>
<evidence type="ECO:0000256" key="3">
    <source>
        <dbReference type="ARBA" id="ARBA00022691"/>
    </source>
</evidence>
<dbReference type="InterPro" id="IPR019874">
    <property type="entry name" value="RF_methyltr_PrmC"/>
</dbReference>
<dbReference type="Pfam" id="PF05175">
    <property type="entry name" value="MTS"/>
    <property type="match status" value="1"/>
</dbReference>
<dbReference type="PANTHER" id="PTHR18895:SF74">
    <property type="entry name" value="MTRF1L RELEASE FACTOR GLUTAMINE METHYLTRANSFERASE"/>
    <property type="match status" value="1"/>
</dbReference>
<evidence type="ECO:0000313" key="8">
    <source>
        <dbReference type="EMBL" id="MBA6413018.1"/>
    </source>
</evidence>
<keyword evidence="2 5" id="KW-0808">Transferase</keyword>
<dbReference type="InterPro" id="IPR029063">
    <property type="entry name" value="SAM-dependent_MTases_sf"/>
</dbReference>
<evidence type="ECO:0000256" key="5">
    <source>
        <dbReference type="HAMAP-Rule" id="MF_02126"/>
    </source>
</evidence>
<dbReference type="InterPro" id="IPR004556">
    <property type="entry name" value="HemK-like"/>
</dbReference>
<dbReference type="InterPro" id="IPR002052">
    <property type="entry name" value="DNA_methylase_N6_adenine_CS"/>
</dbReference>
<dbReference type="SUPFAM" id="SSF53335">
    <property type="entry name" value="S-adenosyl-L-methionine-dependent methyltransferases"/>
    <property type="match status" value="1"/>
</dbReference>
<dbReference type="CDD" id="cd02440">
    <property type="entry name" value="AdoMet_MTases"/>
    <property type="match status" value="1"/>
</dbReference>
<dbReference type="InterPro" id="IPR050320">
    <property type="entry name" value="N5-glutamine_MTase"/>
</dbReference>
<evidence type="ECO:0000313" key="9">
    <source>
        <dbReference type="Proteomes" id="UP000539350"/>
    </source>
</evidence>
<protein>
    <recommendedName>
        <fullName evidence="5">Release factor glutamine methyltransferase</fullName>
        <shortName evidence="5">RF MTase</shortName>
        <ecNumber evidence="5">2.1.1.297</ecNumber>
    </recommendedName>
    <alternativeName>
        <fullName evidence="5">N5-glutamine methyltransferase PrmC</fullName>
    </alternativeName>
    <alternativeName>
        <fullName evidence="5">Protein-(glutamine-N5) MTase PrmC</fullName>
    </alternativeName>
    <alternativeName>
        <fullName evidence="5">Protein-glutamine N-methyltransferase PrmC</fullName>
    </alternativeName>
</protein>
<dbReference type="PROSITE" id="PS00092">
    <property type="entry name" value="N6_MTASE"/>
    <property type="match status" value="1"/>
</dbReference>
<feature type="binding site" evidence="5">
    <location>
        <begin position="182"/>
        <end position="185"/>
    </location>
    <ligand>
        <name>substrate</name>
    </ligand>
</feature>
<dbReference type="HAMAP" id="MF_02126">
    <property type="entry name" value="RF_methyltr_PrmC"/>
    <property type="match status" value="1"/>
</dbReference>
<dbReference type="InterPro" id="IPR040758">
    <property type="entry name" value="PrmC_N"/>
</dbReference>
<dbReference type="Gene3D" id="1.10.8.10">
    <property type="entry name" value="DNA helicase RuvA subunit, C-terminal domain"/>
    <property type="match status" value="1"/>
</dbReference>
<evidence type="ECO:0000256" key="2">
    <source>
        <dbReference type="ARBA" id="ARBA00022679"/>
    </source>
</evidence>